<dbReference type="Pfam" id="PF20250">
    <property type="entry name" value="FapA_N"/>
    <property type="match status" value="1"/>
</dbReference>
<keyword evidence="3" id="KW-1185">Reference proteome</keyword>
<dbReference type="PANTHER" id="PTHR38032:SF1">
    <property type="entry name" value="RNA-BINDING PROTEIN KHPB N-TERMINAL DOMAIN-CONTAINING PROTEIN"/>
    <property type="match status" value="1"/>
</dbReference>
<evidence type="ECO:0000313" key="2">
    <source>
        <dbReference type="EMBL" id="RTE01802.1"/>
    </source>
</evidence>
<dbReference type="InterPro" id="IPR005646">
    <property type="entry name" value="FapA"/>
</dbReference>
<dbReference type="EMBL" id="RXHU01000131">
    <property type="protein sequence ID" value="RTE01802.1"/>
    <property type="molecule type" value="Genomic_DNA"/>
</dbReference>
<protein>
    <submittedName>
        <fullName evidence="2">DUF342 domain-containing protein</fullName>
    </submittedName>
</protein>
<dbReference type="Proteomes" id="UP000276128">
    <property type="component" value="Unassembled WGS sequence"/>
</dbReference>
<organism evidence="2 3">
    <name type="scientific">Paenibacillus whitsoniae</name>
    <dbReference type="NCBI Taxonomy" id="2496558"/>
    <lineage>
        <taxon>Bacteria</taxon>
        <taxon>Bacillati</taxon>
        <taxon>Bacillota</taxon>
        <taxon>Bacilli</taxon>
        <taxon>Bacillales</taxon>
        <taxon>Paenibacillaceae</taxon>
        <taxon>Paenibacillus</taxon>
    </lineage>
</organism>
<comment type="caution">
    <text evidence="2">The sequence shown here is derived from an EMBL/GenBank/DDBJ whole genome shotgun (WGS) entry which is preliminary data.</text>
</comment>
<dbReference type="PANTHER" id="PTHR38032">
    <property type="entry name" value="POLYMERASE-RELATED"/>
    <property type="match status" value="1"/>
</dbReference>
<name>A0A430J4G9_9BACL</name>
<dbReference type="AlphaFoldDB" id="A0A430J4G9"/>
<dbReference type="InterPro" id="IPR046865">
    <property type="entry name" value="FapA_b_solenoid"/>
</dbReference>
<dbReference type="OrthoDB" id="9816426at2"/>
<feature type="domain" description="Flagellar Assembly Protein A N-terminal region" evidence="1">
    <location>
        <begin position="12"/>
        <end position="185"/>
    </location>
</feature>
<dbReference type="Pfam" id="PF03961">
    <property type="entry name" value="FapA"/>
    <property type="match status" value="1"/>
</dbReference>
<gene>
    <name evidence="2" type="ORF">EJQ19_30620</name>
</gene>
<dbReference type="InterPro" id="IPR046866">
    <property type="entry name" value="FapA_N"/>
</dbReference>
<evidence type="ECO:0000259" key="1">
    <source>
        <dbReference type="Pfam" id="PF20250"/>
    </source>
</evidence>
<sequence length="469" mass="50577">MSEGNMPLEYYIQISVSDDKLSAHALLSNLDDNFTVTLGQLKGLVQSHQVVHGVDESVLSAIVANPRSFAQRKTQIASGTPSTDGKNGYVKLLFDMEADDKKAIEQEDGRVNFKEVISLHNVKKGQLIGQRFLATDGAPGRAVTGEMLPYKKGKETRFKMGKNVVADNDATGLYATIDGMVVKTDKDKINVFPIYEVNGDVDYRVGNIDFIGTVVIRGNVLPGFKVRAAGDIRIIGGVEAAELEAEGSIEITAGIVGQNKANIKAGSNVKSSFIQDATIEAGGDLTVSQSIMHSTVRAGKSVICAGSKGLIVGGTIQAGEQVTARTIGNSMSTTTVIEVGVLPELRNELVQLRAQLRTHMDNFEKTTKALSILDQLAAAGQLTPDKVGMRVKLNHTKKQAIEEQNVLKERMLEIEKSLEDSSTAKVQVISTIYGGTKLVIGRNTKFIKDQANRVTYRLHDGDISFSANV</sequence>
<proteinExistence type="predicted"/>
<dbReference type="RefSeq" id="WP_126145002.1">
    <property type="nucleotide sequence ID" value="NZ_RXHU01000131.1"/>
</dbReference>
<reference evidence="2 3" key="1">
    <citation type="submission" date="2018-12" db="EMBL/GenBank/DDBJ databases">
        <title>Bacillus ochoae sp. nov., Paenibacillus whitsoniae sp. nov., Paenibacillus spiritus sp. nov. Isolated from the Mars Exploration Rover during spacecraft assembly.</title>
        <authorList>
            <person name="Seuylemezian A."/>
            <person name="Vaishampayan P."/>
        </authorList>
    </citation>
    <scope>NUCLEOTIDE SEQUENCE [LARGE SCALE GENOMIC DNA]</scope>
    <source>
        <strain evidence="2 3">MER 54</strain>
    </source>
</reference>
<evidence type="ECO:0000313" key="3">
    <source>
        <dbReference type="Proteomes" id="UP000276128"/>
    </source>
</evidence>
<accession>A0A430J4G9</accession>